<sequence>MEAIALDRAQENKVFARYKRDREVQYREIIGRCADFEAEIAKRWPINKFTCAECEKDGTDLKRLQSWLDKIRKFNFYGGTQAEEAAARLKACEGILDIYAQQVFEAHGENQ</sequence>
<evidence type="ECO:0000259" key="1">
    <source>
        <dbReference type="Pfam" id="PF20229"/>
    </source>
</evidence>
<proteinExistence type="predicted"/>
<organism evidence="2 3">
    <name type="scientific">Thiobacillus sedimenti</name>
    <dbReference type="NCBI Taxonomy" id="3110231"/>
    <lineage>
        <taxon>Bacteria</taxon>
        <taxon>Pseudomonadati</taxon>
        <taxon>Pseudomonadota</taxon>
        <taxon>Betaproteobacteria</taxon>
        <taxon>Nitrosomonadales</taxon>
        <taxon>Thiobacillaceae</taxon>
        <taxon>Thiobacillus</taxon>
    </lineage>
</organism>
<gene>
    <name evidence="2" type="ORF">VA613_09055</name>
</gene>
<dbReference type="EMBL" id="CP141769">
    <property type="protein sequence ID" value="WRS38161.1"/>
    <property type="molecule type" value="Genomic_DNA"/>
</dbReference>
<keyword evidence="3" id="KW-1185">Reference proteome</keyword>
<dbReference type="RefSeq" id="WP_324778761.1">
    <property type="nucleotide sequence ID" value="NZ_CP141769.1"/>
</dbReference>
<protein>
    <submittedName>
        <fullName evidence="2">Chromate resistance protein ChrB</fullName>
    </submittedName>
</protein>
<reference evidence="2 3" key="1">
    <citation type="submission" date="2023-12" db="EMBL/GenBank/DDBJ databases">
        <title>Thiobacillus sedimentum sp. nov., a chemolithoautotrophic sulfur-oxidizing bacterium isolated from freshwater sediment.</title>
        <authorList>
            <person name="Luo J."/>
            <person name="Dai C."/>
        </authorList>
    </citation>
    <scope>NUCLEOTIDE SEQUENCE [LARGE SCALE GENOMIC DNA]</scope>
    <source>
        <strain evidence="2 3">SCUT-2</strain>
    </source>
</reference>
<accession>A0ABZ1CFK9</accession>
<name>A0ABZ1CFK9_9PROT</name>
<dbReference type="Proteomes" id="UP001334732">
    <property type="component" value="Chromosome"/>
</dbReference>
<evidence type="ECO:0000313" key="2">
    <source>
        <dbReference type="EMBL" id="WRS38161.1"/>
    </source>
</evidence>
<feature type="domain" description="ChrB N-terminal" evidence="1">
    <location>
        <begin position="1"/>
        <end position="108"/>
    </location>
</feature>
<dbReference type="Pfam" id="PF20229">
    <property type="entry name" value="ChrB_N"/>
    <property type="match status" value="1"/>
</dbReference>
<evidence type="ECO:0000313" key="3">
    <source>
        <dbReference type="Proteomes" id="UP001334732"/>
    </source>
</evidence>
<dbReference type="InterPro" id="IPR046858">
    <property type="entry name" value="ChrB_N"/>
</dbReference>